<gene>
    <name evidence="2" type="ORF">DILT_LOCUS5157</name>
</gene>
<proteinExistence type="predicted"/>
<protein>
    <submittedName>
        <fullName evidence="2">Uncharacterized protein</fullName>
    </submittedName>
</protein>
<dbReference type="EMBL" id="UYRU01046811">
    <property type="protein sequence ID" value="VDN09326.1"/>
    <property type="molecule type" value="Genomic_DNA"/>
</dbReference>
<dbReference type="OrthoDB" id="5817051at2759"/>
<evidence type="ECO:0000313" key="3">
    <source>
        <dbReference type="Proteomes" id="UP000281553"/>
    </source>
</evidence>
<reference evidence="2 3" key="1">
    <citation type="submission" date="2018-11" db="EMBL/GenBank/DDBJ databases">
        <authorList>
            <consortium name="Pathogen Informatics"/>
        </authorList>
    </citation>
    <scope>NUCLEOTIDE SEQUENCE [LARGE SCALE GENOMIC DNA]</scope>
</reference>
<organism evidence="2 3">
    <name type="scientific">Dibothriocephalus latus</name>
    <name type="common">Fish tapeworm</name>
    <name type="synonym">Diphyllobothrium latum</name>
    <dbReference type="NCBI Taxonomy" id="60516"/>
    <lineage>
        <taxon>Eukaryota</taxon>
        <taxon>Metazoa</taxon>
        <taxon>Spiralia</taxon>
        <taxon>Lophotrochozoa</taxon>
        <taxon>Platyhelminthes</taxon>
        <taxon>Cestoda</taxon>
        <taxon>Eucestoda</taxon>
        <taxon>Diphyllobothriidea</taxon>
        <taxon>Diphyllobothriidae</taxon>
        <taxon>Dibothriocephalus</taxon>
    </lineage>
</organism>
<dbReference type="Proteomes" id="UP000281553">
    <property type="component" value="Unassembled WGS sequence"/>
</dbReference>
<keyword evidence="3" id="KW-1185">Reference proteome</keyword>
<dbReference type="AlphaFoldDB" id="A0A3P7NUY3"/>
<accession>A0A3P7NUY3</accession>
<evidence type="ECO:0000313" key="2">
    <source>
        <dbReference type="EMBL" id="VDN09326.1"/>
    </source>
</evidence>
<name>A0A3P7NUY3_DIBLA</name>
<feature type="region of interest" description="Disordered" evidence="1">
    <location>
        <begin position="41"/>
        <end position="72"/>
    </location>
</feature>
<evidence type="ECO:0000256" key="1">
    <source>
        <dbReference type="SAM" id="MobiDB-lite"/>
    </source>
</evidence>
<sequence>MPPPRPQALNVAPEQEAARLYDCQLKGQRLFARLIGPTERSFSVKTPDGSPAIAQRRQTHGPGHSNATKSPAKVRLRVPNRWNLILKIDPVSLFFIIRAS</sequence>